<keyword evidence="1" id="KW-0732">Signal</keyword>
<dbReference type="EMBL" id="JBHRTP010000045">
    <property type="protein sequence ID" value="MFC3109250.1"/>
    <property type="molecule type" value="Genomic_DNA"/>
</dbReference>
<accession>A0ABV7F2T0</accession>
<evidence type="ECO:0000313" key="2">
    <source>
        <dbReference type="EMBL" id="MFC3109250.1"/>
    </source>
</evidence>
<sequence>MKNPVTRAATSAVLRSLALLGLLSAAAGPSAALAQQLDLRFSCSTTRSEDLGPTIYADNGEIRLDGTQIKALRWESSLHRSTHGFDCSIDSDDGVQAEITEHGWRLRLKDPHAARAARGYDSEHGANCTVRLERNGDTVRIKPSCPVLCGSRNNFSALSVDLNTGGCRYEE</sequence>
<name>A0ABV7F2T0_9BURK</name>
<feature type="signal peptide" evidence="1">
    <location>
        <begin position="1"/>
        <end position="34"/>
    </location>
</feature>
<reference evidence="3" key="1">
    <citation type="journal article" date="2019" name="Int. J. Syst. Evol. Microbiol.">
        <title>The Global Catalogue of Microorganisms (GCM) 10K type strain sequencing project: providing services to taxonomists for standard genome sequencing and annotation.</title>
        <authorList>
            <consortium name="The Broad Institute Genomics Platform"/>
            <consortium name="The Broad Institute Genome Sequencing Center for Infectious Disease"/>
            <person name="Wu L."/>
            <person name="Ma J."/>
        </authorList>
    </citation>
    <scope>NUCLEOTIDE SEQUENCE [LARGE SCALE GENOMIC DNA]</scope>
    <source>
        <strain evidence="3">KCTC 42986</strain>
    </source>
</reference>
<keyword evidence="3" id="KW-1185">Reference proteome</keyword>
<comment type="caution">
    <text evidence="2">The sequence shown here is derived from an EMBL/GenBank/DDBJ whole genome shotgun (WGS) entry which is preliminary data.</text>
</comment>
<gene>
    <name evidence="2" type="ORF">ACFOFO_14965</name>
</gene>
<protein>
    <submittedName>
        <fullName evidence="2">Uncharacterized protein</fullName>
    </submittedName>
</protein>
<proteinExistence type="predicted"/>
<organism evidence="2 3">
    <name type="scientific">Undibacterium arcticum</name>
    <dbReference type="NCBI Taxonomy" id="1762892"/>
    <lineage>
        <taxon>Bacteria</taxon>
        <taxon>Pseudomonadati</taxon>
        <taxon>Pseudomonadota</taxon>
        <taxon>Betaproteobacteria</taxon>
        <taxon>Burkholderiales</taxon>
        <taxon>Oxalobacteraceae</taxon>
        <taxon>Undibacterium</taxon>
    </lineage>
</organism>
<dbReference type="Proteomes" id="UP001595530">
    <property type="component" value="Unassembled WGS sequence"/>
</dbReference>
<evidence type="ECO:0000256" key="1">
    <source>
        <dbReference type="SAM" id="SignalP"/>
    </source>
</evidence>
<feature type="chain" id="PRO_5045574816" evidence="1">
    <location>
        <begin position="35"/>
        <end position="171"/>
    </location>
</feature>
<evidence type="ECO:0000313" key="3">
    <source>
        <dbReference type="Proteomes" id="UP001595530"/>
    </source>
</evidence>
<dbReference type="RefSeq" id="WP_390321981.1">
    <property type="nucleotide sequence ID" value="NZ_JBHRTP010000045.1"/>
</dbReference>